<reference evidence="2 3" key="1">
    <citation type="submission" date="2017-06" db="EMBL/GenBank/DDBJ databases">
        <title>Novel microbial phyla capable of carbon fixation and sulfur reduction in deep-sea sediments.</title>
        <authorList>
            <person name="Huang J."/>
            <person name="Baker B."/>
            <person name="Wang Y."/>
        </authorList>
    </citation>
    <scope>NUCLEOTIDE SEQUENCE [LARGE SCALE GENOMIC DNA]</scope>
    <source>
        <strain evidence="2">B3_LCP</strain>
    </source>
</reference>
<evidence type="ECO:0008006" key="4">
    <source>
        <dbReference type="Google" id="ProtNLM"/>
    </source>
</evidence>
<protein>
    <recommendedName>
        <fullName evidence="4">Big-1 domain-containing protein</fullName>
    </recommendedName>
</protein>
<dbReference type="AlphaFoldDB" id="A0A532UXR7"/>
<keyword evidence="1" id="KW-0732">Signal</keyword>
<dbReference type="Gene3D" id="2.60.40.10">
    <property type="entry name" value="Immunoglobulins"/>
    <property type="match status" value="2"/>
</dbReference>
<dbReference type="InterPro" id="IPR013783">
    <property type="entry name" value="Ig-like_fold"/>
</dbReference>
<dbReference type="EMBL" id="NJBN01000007">
    <property type="protein sequence ID" value="TKJ39734.1"/>
    <property type="molecule type" value="Genomic_DNA"/>
</dbReference>
<comment type="caution">
    <text evidence="2">The sequence shown here is derived from an EMBL/GenBank/DDBJ whole genome shotgun (WGS) entry which is preliminary data.</text>
</comment>
<feature type="chain" id="PRO_5021749259" description="Big-1 domain-containing protein" evidence="1">
    <location>
        <begin position="24"/>
        <end position="574"/>
    </location>
</feature>
<dbReference type="Proteomes" id="UP000319619">
    <property type="component" value="Unassembled WGS sequence"/>
</dbReference>
<proteinExistence type="predicted"/>
<gene>
    <name evidence="2" type="ORF">CEE37_10675</name>
</gene>
<evidence type="ECO:0000256" key="1">
    <source>
        <dbReference type="SAM" id="SignalP"/>
    </source>
</evidence>
<sequence>MLKYAALPVLFLIFIFLGCDQQATNLEAGQEWAHLTGTVKYAENLLPVNMAFVRTQNHMETTETDSTGEYDLSIALPKDQQESVILEIYKEGYLTLNLQAIIAAGQTSPIPTVTLERYLDSTITDTTYTGSGPPEGIVVFSIEPDTLSVTGVGGSTISHIVCEVQDASGRAVDTLHTAQVLFDFQLDPGGGAYIYPTSDVTDDSGRVATDFYSGTDAGMAIIKVQFASSSTFIIVPEITIFQTGEPASITLESIEYDSVAVQGTGANEVTTATFVVRDAGGSPLSASQPTEVNFEILGPTGGGEYLYPEMDTTDVIGQVSTTLNSGTVAGTVQLRAYIVGTDTISCTPVPITIHSGLPDPVHFGVYPRYVNFPGYNYFGREDSIIAIVGDQYSNPVPSGTAVYFSTDAGIIEGSAVTDTAGFATVRLFSGPPVPSPLYPFGLITAQTVGEGGTILTTNTEVLFSGMTQIELDDTLDFVIDDGNSKTYDFRVSDQHGYPISYGSKIEVSATAGGVLGDVDVTYPDTQDTTSWTNFSFVIYDNNPGDPDPAVLAAVTIMVTSANGDASMIINGTID</sequence>
<dbReference type="PROSITE" id="PS51257">
    <property type="entry name" value="PROKAR_LIPOPROTEIN"/>
    <property type="match status" value="1"/>
</dbReference>
<feature type="signal peptide" evidence="1">
    <location>
        <begin position="1"/>
        <end position="23"/>
    </location>
</feature>
<accession>A0A532UXR7</accession>
<name>A0A532UXR7_UNCL8</name>
<organism evidence="2 3">
    <name type="scientific">candidate division LCP-89 bacterium B3_LCP</name>
    <dbReference type="NCBI Taxonomy" id="2012998"/>
    <lineage>
        <taxon>Bacteria</taxon>
        <taxon>Pseudomonadati</taxon>
        <taxon>Bacteria division LCP-89</taxon>
    </lineage>
</organism>
<evidence type="ECO:0000313" key="2">
    <source>
        <dbReference type="EMBL" id="TKJ39734.1"/>
    </source>
</evidence>
<evidence type="ECO:0000313" key="3">
    <source>
        <dbReference type="Proteomes" id="UP000319619"/>
    </source>
</evidence>